<keyword evidence="2" id="KW-0288">FMN</keyword>
<dbReference type="AlphaFoldDB" id="A0A399RJ57"/>
<reference evidence="4 5" key="1">
    <citation type="submission" date="2018-08" db="EMBL/GenBank/DDBJ databases">
        <title>Henriciella mobilis sp. nov., isolated from seawater.</title>
        <authorList>
            <person name="Cheng H."/>
            <person name="Wu Y.-H."/>
            <person name="Xu X.-W."/>
            <person name="Guo L.-L."/>
        </authorList>
    </citation>
    <scope>NUCLEOTIDE SEQUENCE [LARGE SCALE GENOMIC DNA]</scope>
    <source>
        <strain evidence="4 5">JN25</strain>
    </source>
</reference>
<sequence length="174" mass="19496">MKLLIGYATKEGQTRTIARFLADRAVDEGHAVELLALRDASEIGLERFDAILLAAPIHVGHYPKALIKFVSDNAEKLNALPTRFISVSLVAAGHDADDWRSLDHILDDFREATGWQPKACKHVAGAYMPSEYDIFTRLIMKRIIAAKDPDADTGKDKEYTDWEDLGAWLDSWLD</sequence>
<name>A0A399RJ57_9PROT</name>
<dbReference type="InterPro" id="IPR008254">
    <property type="entry name" value="Flavodoxin/NO_synth"/>
</dbReference>
<dbReference type="PROSITE" id="PS50902">
    <property type="entry name" value="FLAVODOXIN_LIKE"/>
    <property type="match status" value="1"/>
</dbReference>
<proteinExistence type="predicted"/>
<evidence type="ECO:0000256" key="1">
    <source>
        <dbReference type="ARBA" id="ARBA00022630"/>
    </source>
</evidence>
<dbReference type="InterPro" id="IPR026816">
    <property type="entry name" value="Flavodoxin_dom"/>
</dbReference>
<dbReference type="Proteomes" id="UP000266385">
    <property type="component" value="Unassembled WGS sequence"/>
</dbReference>
<protein>
    <submittedName>
        <fullName evidence="4">Protoporphyrinogen oxidase</fullName>
    </submittedName>
</protein>
<dbReference type="GO" id="GO:0006783">
    <property type="term" value="P:heme biosynthetic process"/>
    <property type="evidence" value="ECO:0007669"/>
    <property type="project" value="TreeGrafter"/>
</dbReference>
<dbReference type="OrthoDB" id="9795729at2"/>
<keyword evidence="5" id="KW-1185">Reference proteome</keyword>
<dbReference type="SUPFAM" id="SSF52218">
    <property type="entry name" value="Flavoproteins"/>
    <property type="match status" value="1"/>
</dbReference>
<comment type="caution">
    <text evidence="4">The sequence shown here is derived from an EMBL/GenBank/DDBJ whole genome shotgun (WGS) entry which is preliminary data.</text>
</comment>
<dbReference type="InterPro" id="IPR052200">
    <property type="entry name" value="Protoporphyrinogen_IX_DH"/>
</dbReference>
<feature type="domain" description="Flavodoxin-like" evidence="3">
    <location>
        <begin position="3"/>
        <end position="167"/>
    </location>
</feature>
<dbReference type="EMBL" id="QWFX01000006">
    <property type="protein sequence ID" value="RIJ30037.1"/>
    <property type="molecule type" value="Genomic_DNA"/>
</dbReference>
<keyword evidence="1" id="KW-0285">Flavoprotein</keyword>
<dbReference type="Gene3D" id="3.40.50.360">
    <property type="match status" value="1"/>
</dbReference>
<dbReference type="Pfam" id="PF12724">
    <property type="entry name" value="Flavodoxin_5"/>
    <property type="match status" value="1"/>
</dbReference>
<evidence type="ECO:0000256" key="2">
    <source>
        <dbReference type="ARBA" id="ARBA00022643"/>
    </source>
</evidence>
<gene>
    <name evidence="4" type="ORF">D1223_05100</name>
</gene>
<accession>A0A399RJ57</accession>
<dbReference type="PANTHER" id="PTHR38030">
    <property type="entry name" value="PROTOPORPHYRINOGEN IX DEHYDROGENASE [MENAQUINONE]"/>
    <property type="match status" value="1"/>
</dbReference>
<dbReference type="GO" id="GO:0070819">
    <property type="term" value="F:menaquinone-dependent protoporphyrinogen oxidase activity"/>
    <property type="evidence" value="ECO:0007669"/>
    <property type="project" value="TreeGrafter"/>
</dbReference>
<dbReference type="InterPro" id="IPR029039">
    <property type="entry name" value="Flavoprotein-like_sf"/>
</dbReference>
<evidence type="ECO:0000313" key="5">
    <source>
        <dbReference type="Proteomes" id="UP000266385"/>
    </source>
</evidence>
<evidence type="ECO:0000259" key="3">
    <source>
        <dbReference type="PROSITE" id="PS50902"/>
    </source>
</evidence>
<dbReference type="GO" id="GO:0010181">
    <property type="term" value="F:FMN binding"/>
    <property type="evidence" value="ECO:0007669"/>
    <property type="project" value="InterPro"/>
</dbReference>
<evidence type="ECO:0000313" key="4">
    <source>
        <dbReference type="EMBL" id="RIJ30037.1"/>
    </source>
</evidence>
<organism evidence="4 5">
    <name type="scientific">Henriciella mobilis</name>
    <dbReference type="NCBI Taxonomy" id="2305467"/>
    <lineage>
        <taxon>Bacteria</taxon>
        <taxon>Pseudomonadati</taxon>
        <taxon>Pseudomonadota</taxon>
        <taxon>Alphaproteobacteria</taxon>
        <taxon>Hyphomonadales</taxon>
        <taxon>Hyphomonadaceae</taxon>
        <taxon>Henriciella</taxon>
    </lineage>
</organism>
<dbReference type="PANTHER" id="PTHR38030:SF2">
    <property type="entry name" value="PROTOPORPHYRINOGEN IX DEHYDROGENASE [QUINONE]"/>
    <property type="match status" value="1"/>
</dbReference>
<dbReference type="RefSeq" id="WP_119375356.1">
    <property type="nucleotide sequence ID" value="NZ_QWFX01000006.1"/>
</dbReference>